<reference evidence="2" key="1">
    <citation type="submission" date="2015-07" db="EMBL/GenBank/DDBJ databases">
        <title>Adaptation to a free-living lifestyle via gene acquisitions in the diplomonad Trepomonas sp. PC1.</title>
        <authorList>
            <person name="Xu F."/>
            <person name="Jerlstrom-Hultqvist J."/>
            <person name="Kolisko M."/>
            <person name="Simpson A.G.B."/>
            <person name="Roger A.J."/>
            <person name="Svard S.G."/>
            <person name="Andersson J.O."/>
        </authorList>
    </citation>
    <scope>NUCLEOTIDE SEQUENCE</scope>
    <source>
        <strain evidence="2">PC1</strain>
    </source>
</reference>
<dbReference type="AlphaFoldDB" id="A0A146KCZ2"/>
<sequence length="211" mass="24279">SLQVCMNDTDCLYGTCDNGKCNCYKDYRVNPTDNKCYLDVCKTDYDDCFGKGSCIFNDNKHIFSCVCDDAEHQSEDKCLCVKNFKLYKNECFEDHCGDQCNWHGNCLLYVNKTFYCRCFNNYNESTECTKCNNNFDPGQNCLVCLPGFKLEIKNDKYFCQAQQLDSGQIAGIVLGTGAVVLMVVGIIYLIVLRKNRFRKEEREVDDDDIYV</sequence>
<organism evidence="2">
    <name type="scientific">Trepomonas sp. PC1</name>
    <dbReference type="NCBI Taxonomy" id="1076344"/>
    <lineage>
        <taxon>Eukaryota</taxon>
        <taxon>Metamonada</taxon>
        <taxon>Diplomonadida</taxon>
        <taxon>Hexamitidae</taxon>
        <taxon>Hexamitinae</taxon>
        <taxon>Trepomonas</taxon>
    </lineage>
</organism>
<accession>A0A146KCZ2</accession>
<keyword evidence="1" id="KW-0812">Transmembrane</keyword>
<keyword evidence="1" id="KW-0472">Membrane</keyword>
<name>A0A146KCZ2_9EUKA</name>
<feature type="transmembrane region" description="Helical" evidence="1">
    <location>
        <begin position="169"/>
        <end position="192"/>
    </location>
</feature>
<proteinExistence type="predicted"/>
<evidence type="ECO:0000313" key="2">
    <source>
        <dbReference type="EMBL" id="JAP93219.1"/>
    </source>
</evidence>
<keyword evidence="1" id="KW-1133">Transmembrane helix</keyword>
<evidence type="ECO:0000256" key="1">
    <source>
        <dbReference type="SAM" id="Phobius"/>
    </source>
</evidence>
<dbReference type="EMBL" id="GDID01003387">
    <property type="protein sequence ID" value="JAP93219.1"/>
    <property type="molecule type" value="Transcribed_RNA"/>
</dbReference>
<gene>
    <name evidence="2" type="ORF">TPC1_14585</name>
</gene>
<feature type="non-terminal residue" evidence="2">
    <location>
        <position position="1"/>
    </location>
</feature>
<protein>
    <submittedName>
        <fullName evidence="2">Teneurin-4</fullName>
    </submittedName>
</protein>